<dbReference type="SUPFAM" id="SSF47413">
    <property type="entry name" value="lambda repressor-like DNA-binding domains"/>
    <property type="match status" value="1"/>
</dbReference>
<dbReference type="GO" id="GO:0000976">
    <property type="term" value="F:transcription cis-regulatory region binding"/>
    <property type="evidence" value="ECO:0007669"/>
    <property type="project" value="TreeGrafter"/>
</dbReference>
<dbReference type="EMBL" id="FQUI01000002">
    <property type="protein sequence ID" value="SHE31602.1"/>
    <property type="molecule type" value="Genomic_DNA"/>
</dbReference>
<keyword evidence="2" id="KW-0238">DNA-binding</keyword>
<dbReference type="RefSeq" id="WP_084670637.1">
    <property type="nucleotide sequence ID" value="NZ_FQUI01000002.1"/>
</dbReference>
<keyword evidence="3" id="KW-0804">Transcription</keyword>
<dbReference type="AlphaFoldDB" id="A0A1M4SHH2"/>
<dbReference type="Proteomes" id="UP000184334">
    <property type="component" value="Unassembled WGS sequence"/>
</dbReference>
<keyword evidence="1" id="KW-0805">Transcription regulation</keyword>
<evidence type="ECO:0000259" key="4">
    <source>
        <dbReference type="PROSITE" id="PS50932"/>
    </source>
</evidence>
<proteinExistence type="predicted"/>
<dbReference type="SUPFAM" id="SSF53822">
    <property type="entry name" value="Periplasmic binding protein-like I"/>
    <property type="match status" value="1"/>
</dbReference>
<evidence type="ECO:0000313" key="5">
    <source>
        <dbReference type="EMBL" id="SHE31602.1"/>
    </source>
</evidence>
<evidence type="ECO:0000313" key="6">
    <source>
        <dbReference type="Proteomes" id="UP000184334"/>
    </source>
</evidence>
<dbReference type="PRINTS" id="PR00036">
    <property type="entry name" value="HTHLACI"/>
</dbReference>
<dbReference type="OrthoDB" id="47944at2"/>
<evidence type="ECO:0000256" key="3">
    <source>
        <dbReference type="ARBA" id="ARBA00023163"/>
    </source>
</evidence>
<evidence type="ECO:0000256" key="1">
    <source>
        <dbReference type="ARBA" id="ARBA00023015"/>
    </source>
</evidence>
<keyword evidence="6" id="KW-1185">Reference proteome</keyword>
<evidence type="ECO:0000256" key="2">
    <source>
        <dbReference type="ARBA" id="ARBA00023125"/>
    </source>
</evidence>
<accession>A0A1M4SHH2</accession>
<name>A0A1M4SHH2_MARH1</name>
<dbReference type="CDD" id="cd06267">
    <property type="entry name" value="PBP1_LacI_sugar_binding-like"/>
    <property type="match status" value="1"/>
</dbReference>
<protein>
    <submittedName>
        <fullName evidence="5">Transcriptional regulator, LacI family</fullName>
    </submittedName>
</protein>
<dbReference type="Pfam" id="PF00356">
    <property type="entry name" value="LacI"/>
    <property type="match status" value="1"/>
</dbReference>
<sequence length="327" mass="37480">MIEIITTKDIAKIANVSIATVSRVLNNNPNVSEKTRKKVIMAIESLGYEPNLFAKNLAKKNKWNIAIGCTEEVFEGFKDSKNNFYLPIMSGIKEYFSKIKAEIFIFSIEDKKLNISFNDVDGFLLVGGGLKKEDIEFFLKYKKPVVVVDEYVWGLDVDSIVSNGFLGTYNIVRFFLEKGYKKIVYFHFKEKHYSFEQRKLGYEKALLEKDLIPKIYSFQDITDLKNLTKNVMKEKPEIIVTSKDLCAIEIMNILNENKYKIPDDVGVIGFDDLKISEDFQLTTVRVPREEMGNLAAGRLFDLVNGVNPHPIVISLFTKPIIRKSVKI</sequence>
<comment type="caution">
    <text evidence="5">The sequence shown here is derived from an EMBL/GenBank/DDBJ whole genome shotgun (WGS) entry which is preliminary data.</text>
</comment>
<dbReference type="PANTHER" id="PTHR30146:SF154">
    <property type="entry name" value="TRANSCRIPTION REGULATOR, MEMBER OF GALR FAMILY"/>
    <property type="match status" value="1"/>
</dbReference>
<dbReference type="Gene3D" id="3.40.50.2300">
    <property type="match status" value="2"/>
</dbReference>
<dbReference type="Pfam" id="PF13377">
    <property type="entry name" value="Peripla_BP_3"/>
    <property type="match status" value="1"/>
</dbReference>
<feature type="domain" description="HTH lacI-type" evidence="4">
    <location>
        <begin position="5"/>
        <end position="59"/>
    </location>
</feature>
<dbReference type="GO" id="GO:0003700">
    <property type="term" value="F:DNA-binding transcription factor activity"/>
    <property type="evidence" value="ECO:0007669"/>
    <property type="project" value="TreeGrafter"/>
</dbReference>
<gene>
    <name evidence="5" type="ORF">SAMN02745164_00186</name>
</gene>
<dbReference type="InterPro" id="IPR046335">
    <property type="entry name" value="LacI/GalR-like_sensor"/>
</dbReference>
<dbReference type="PANTHER" id="PTHR30146">
    <property type="entry name" value="LACI-RELATED TRANSCRIPTIONAL REPRESSOR"/>
    <property type="match status" value="1"/>
</dbReference>
<dbReference type="Gene3D" id="1.10.260.40">
    <property type="entry name" value="lambda repressor-like DNA-binding domains"/>
    <property type="match status" value="1"/>
</dbReference>
<dbReference type="STRING" id="1122195.SAMN02745164_00186"/>
<dbReference type="SMART" id="SM00354">
    <property type="entry name" value="HTH_LACI"/>
    <property type="match status" value="1"/>
</dbReference>
<reference evidence="5" key="1">
    <citation type="submission" date="2016-11" db="EMBL/GenBank/DDBJ databases">
        <authorList>
            <person name="Varghese N."/>
            <person name="Submissions S."/>
        </authorList>
    </citation>
    <scope>NUCLEOTIDE SEQUENCE [LARGE SCALE GENOMIC DNA]</scope>
    <source>
        <strain evidence="5">DSM 16785</strain>
    </source>
</reference>
<dbReference type="PROSITE" id="PS50932">
    <property type="entry name" value="HTH_LACI_2"/>
    <property type="match status" value="1"/>
</dbReference>
<dbReference type="InterPro" id="IPR010982">
    <property type="entry name" value="Lambda_DNA-bd_dom_sf"/>
</dbReference>
<dbReference type="CDD" id="cd01392">
    <property type="entry name" value="HTH_LacI"/>
    <property type="match status" value="1"/>
</dbReference>
<dbReference type="InterPro" id="IPR000843">
    <property type="entry name" value="HTH_LacI"/>
</dbReference>
<dbReference type="InterPro" id="IPR028082">
    <property type="entry name" value="Peripla_BP_I"/>
</dbReference>
<organism evidence="5 6">
    <name type="scientific">Marinitoga hydrogenitolerans (strain DSM 16785 / JCM 12826 / AT1271)</name>
    <dbReference type="NCBI Taxonomy" id="1122195"/>
    <lineage>
        <taxon>Bacteria</taxon>
        <taxon>Thermotogati</taxon>
        <taxon>Thermotogota</taxon>
        <taxon>Thermotogae</taxon>
        <taxon>Petrotogales</taxon>
        <taxon>Petrotogaceae</taxon>
        <taxon>Marinitoga</taxon>
    </lineage>
</organism>